<keyword evidence="1" id="KW-0812">Transmembrane</keyword>
<dbReference type="AlphaFoldDB" id="A0A1M6IQ92"/>
<accession>A0A1M6IQ92</accession>
<proteinExistence type="predicted"/>
<feature type="transmembrane region" description="Helical" evidence="1">
    <location>
        <begin position="20"/>
        <end position="37"/>
    </location>
</feature>
<dbReference type="EMBL" id="FQZL01000018">
    <property type="protein sequence ID" value="SHJ36519.1"/>
    <property type="molecule type" value="Genomic_DNA"/>
</dbReference>
<keyword evidence="1" id="KW-1133">Transmembrane helix</keyword>
<reference evidence="2 3" key="1">
    <citation type="submission" date="2016-11" db="EMBL/GenBank/DDBJ databases">
        <authorList>
            <person name="Jaros S."/>
            <person name="Januszkiewicz K."/>
            <person name="Wedrychowicz H."/>
        </authorList>
    </citation>
    <scope>NUCLEOTIDE SEQUENCE [LARGE SCALE GENOMIC DNA]</scope>
    <source>
        <strain evidence="2 3">DSM 17477</strain>
    </source>
</reference>
<dbReference type="Proteomes" id="UP000184052">
    <property type="component" value="Unassembled WGS sequence"/>
</dbReference>
<dbReference type="RefSeq" id="WP_073049815.1">
    <property type="nucleotide sequence ID" value="NZ_FQZL01000018.1"/>
</dbReference>
<evidence type="ECO:0000313" key="3">
    <source>
        <dbReference type="Proteomes" id="UP000184052"/>
    </source>
</evidence>
<evidence type="ECO:0000256" key="1">
    <source>
        <dbReference type="SAM" id="Phobius"/>
    </source>
</evidence>
<gene>
    <name evidence="2" type="ORF">SAMN02745751_02391</name>
</gene>
<organism evidence="2 3">
    <name type="scientific">Dethiosulfatibacter aminovorans DSM 17477</name>
    <dbReference type="NCBI Taxonomy" id="1121476"/>
    <lineage>
        <taxon>Bacteria</taxon>
        <taxon>Bacillati</taxon>
        <taxon>Bacillota</taxon>
        <taxon>Tissierellia</taxon>
        <taxon>Dethiosulfatibacter</taxon>
    </lineage>
</organism>
<protein>
    <submittedName>
        <fullName evidence="2">Uncharacterized protein</fullName>
    </submittedName>
</protein>
<sequence>MKLKFWNLSEYVRNNKRFSLLFLLVMLVVIYVGMDIYEDFSLRNMGSESNEARSELFSNDIVSSDKDDTDITAEENSEMARNEQGYNIYLTEDNGMPGHEAERGTEITAETEADSNNAIITKEEIEAMKEVMAERAAREAEAKAAAEAAEAAAAKEVEEEYEVEKPVYRPEPEPVAEVKNIELIVHIHFEDENGKSLPGKVVKITASKVGGGSLGSSLSDGEDARMSIPAVNCIITGQEISGFANEGGKVISLSNDDSVKHVSYKYRKVVE</sequence>
<keyword evidence="3" id="KW-1185">Reference proteome</keyword>
<evidence type="ECO:0000313" key="2">
    <source>
        <dbReference type="EMBL" id="SHJ36519.1"/>
    </source>
</evidence>
<keyword evidence="1" id="KW-0472">Membrane</keyword>
<name>A0A1M6IQ92_9FIRM</name>